<evidence type="ECO:0000313" key="2">
    <source>
        <dbReference type="EMBL" id="CAF1928721.1"/>
    </source>
</evidence>
<organism evidence="2">
    <name type="scientific">Brassica napus</name>
    <name type="common">Rape</name>
    <dbReference type="NCBI Taxonomy" id="3708"/>
    <lineage>
        <taxon>Eukaryota</taxon>
        <taxon>Viridiplantae</taxon>
        <taxon>Streptophyta</taxon>
        <taxon>Embryophyta</taxon>
        <taxon>Tracheophyta</taxon>
        <taxon>Spermatophyta</taxon>
        <taxon>Magnoliopsida</taxon>
        <taxon>eudicotyledons</taxon>
        <taxon>Gunneridae</taxon>
        <taxon>Pentapetalae</taxon>
        <taxon>rosids</taxon>
        <taxon>malvids</taxon>
        <taxon>Brassicales</taxon>
        <taxon>Brassicaceae</taxon>
        <taxon>Brassiceae</taxon>
        <taxon>Brassica</taxon>
    </lineage>
</organism>
<feature type="compositionally biased region" description="Polar residues" evidence="1">
    <location>
        <begin position="1"/>
        <end position="21"/>
    </location>
</feature>
<proteinExistence type="predicted"/>
<sequence length="57" mass="6566">MTNTKYPNLSKKNTSRPQTPNGFRVSFHNIYLDVFMIRRPRPTKSEAGERNPKASSV</sequence>
<gene>
    <name evidence="2" type="ORF">DARMORV10_C05P28190.1</name>
</gene>
<accession>A0A816LEE2</accession>
<reference evidence="2" key="1">
    <citation type="submission" date="2021-01" db="EMBL/GenBank/DDBJ databases">
        <authorList>
            <consortium name="Genoscope - CEA"/>
            <person name="William W."/>
        </authorList>
    </citation>
    <scope>NUCLEOTIDE SEQUENCE</scope>
</reference>
<name>A0A816LEE2_BRANA</name>
<evidence type="ECO:0000256" key="1">
    <source>
        <dbReference type="SAM" id="MobiDB-lite"/>
    </source>
</evidence>
<dbReference type="AlphaFoldDB" id="A0A816LEE2"/>
<dbReference type="Proteomes" id="UP001295469">
    <property type="component" value="Chromosome C05"/>
</dbReference>
<protein>
    <submittedName>
        <fullName evidence="2">(rape) hypothetical protein</fullName>
    </submittedName>
</protein>
<feature type="region of interest" description="Disordered" evidence="1">
    <location>
        <begin position="1"/>
        <end position="23"/>
    </location>
</feature>
<feature type="non-terminal residue" evidence="2">
    <location>
        <position position="57"/>
    </location>
</feature>
<dbReference type="EMBL" id="HG994369">
    <property type="protein sequence ID" value="CAF1928721.1"/>
    <property type="molecule type" value="Genomic_DNA"/>
</dbReference>